<dbReference type="Proteomes" id="UP000076882">
    <property type="component" value="Unassembled WGS sequence"/>
</dbReference>
<dbReference type="AlphaFoldDB" id="A0A165SAB5"/>
<accession>A0A165SAB5</accession>
<sequence>MSGSYFDEQAIIRPANECLTSFKIRLKIMAVTRMGTGIAKLTEYSAVKIKILMKAADFL</sequence>
<gene>
    <name evidence="1" type="ORF">Lp19_0255</name>
</gene>
<reference evidence="1 2" key="1">
    <citation type="submission" date="2016-03" db="EMBL/GenBank/DDBJ databases">
        <title>Comparative genomics of 54 Lactobacillus plantarum strains reveals genomic uncoupling from niche constraints.</title>
        <authorList>
            <person name="Martino M.E."/>
        </authorList>
    </citation>
    <scope>NUCLEOTIDE SEQUENCE [LARGE SCALE GENOMIC DNA]</scope>
    <source>
        <strain evidence="1 2">19.1</strain>
    </source>
</reference>
<evidence type="ECO:0000313" key="2">
    <source>
        <dbReference type="Proteomes" id="UP000076882"/>
    </source>
</evidence>
<dbReference type="PATRIC" id="fig|1590.201.peg.3565"/>
<organism evidence="1 2">
    <name type="scientific">Lactiplantibacillus plantarum</name>
    <name type="common">Lactobacillus plantarum</name>
    <dbReference type="NCBI Taxonomy" id="1590"/>
    <lineage>
        <taxon>Bacteria</taxon>
        <taxon>Bacillati</taxon>
        <taxon>Bacillota</taxon>
        <taxon>Bacilli</taxon>
        <taxon>Lactobacillales</taxon>
        <taxon>Lactobacillaceae</taxon>
        <taxon>Lactiplantibacillus</taxon>
    </lineage>
</organism>
<name>A0A165SAB5_LACPN</name>
<comment type="caution">
    <text evidence="1">The sequence shown here is derived from an EMBL/GenBank/DDBJ whole genome shotgun (WGS) entry which is preliminary data.</text>
</comment>
<protein>
    <submittedName>
        <fullName evidence="1">Uncharacterized protein</fullName>
    </submittedName>
</protein>
<proteinExistence type="predicted"/>
<evidence type="ECO:0000313" key="1">
    <source>
        <dbReference type="EMBL" id="KZU98371.1"/>
    </source>
</evidence>
<dbReference type="EMBL" id="LUXM01000005">
    <property type="protein sequence ID" value="KZU98371.1"/>
    <property type="molecule type" value="Genomic_DNA"/>
</dbReference>